<dbReference type="AlphaFoldDB" id="A0A2M6YTT5"/>
<gene>
    <name evidence="2" type="ORF">COT02_03475</name>
</gene>
<proteinExistence type="predicted"/>
<dbReference type="InterPro" id="IPR001173">
    <property type="entry name" value="Glyco_trans_2-like"/>
</dbReference>
<feature type="domain" description="Glycosyltransferase 2-like" evidence="1">
    <location>
        <begin position="12"/>
        <end position="99"/>
    </location>
</feature>
<dbReference type="Proteomes" id="UP000230184">
    <property type="component" value="Unassembled WGS sequence"/>
</dbReference>
<dbReference type="Pfam" id="PF00535">
    <property type="entry name" value="Glycos_transf_2"/>
    <property type="match status" value="1"/>
</dbReference>
<evidence type="ECO:0000259" key="1">
    <source>
        <dbReference type="Pfam" id="PF00535"/>
    </source>
</evidence>
<protein>
    <recommendedName>
        <fullName evidence="1">Glycosyltransferase 2-like domain-containing protein</fullName>
    </recommendedName>
</protein>
<dbReference type="SUPFAM" id="SSF53448">
    <property type="entry name" value="Nucleotide-diphospho-sugar transferases"/>
    <property type="match status" value="1"/>
</dbReference>
<organism evidence="2 3">
    <name type="scientific">Candidatus Roizmanbacteria bacterium CG07_land_8_20_14_0_80_34_15</name>
    <dbReference type="NCBI Taxonomy" id="1974849"/>
    <lineage>
        <taxon>Bacteria</taxon>
        <taxon>Candidatus Roizmaniibacteriota</taxon>
    </lineage>
</organism>
<evidence type="ECO:0000313" key="2">
    <source>
        <dbReference type="EMBL" id="PIU36934.1"/>
    </source>
</evidence>
<feature type="non-terminal residue" evidence="2">
    <location>
        <position position="201"/>
    </location>
</feature>
<dbReference type="EMBL" id="PEWY01000100">
    <property type="protein sequence ID" value="PIU36934.1"/>
    <property type="molecule type" value="Genomic_DNA"/>
</dbReference>
<dbReference type="InterPro" id="IPR029044">
    <property type="entry name" value="Nucleotide-diphossugar_trans"/>
</dbReference>
<name>A0A2M6YTT5_9BACT</name>
<reference evidence="3" key="1">
    <citation type="submission" date="2017-09" db="EMBL/GenBank/DDBJ databases">
        <title>Depth-based differentiation of microbial function through sediment-hosted aquifers and enrichment of novel symbionts in the deep terrestrial subsurface.</title>
        <authorList>
            <person name="Probst A.J."/>
            <person name="Ladd B."/>
            <person name="Jarett J.K."/>
            <person name="Geller-Mcgrath D.E."/>
            <person name="Sieber C.M.K."/>
            <person name="Emerson J.B."/>
            <person name="Anantharaman K."/>
            <person name="Thomas B.C."/>
            <person name="Malmstrom R."/>
            <person name="Stieglmeier M."/>
            <person name="Klingl A."/>
            <person name="Woyke T."/>
            <person name="Ryan C.M."/>
            <person name="Banfield J.F."/>
        </authorList>
    </citation>
    <scope>NUCLEOTIDE SEQUENCE [LARGE SCALE GENOMIC DNA]</scope>
</reference>
<accession>A0A2M6YTT5</accession>
<dbReference type="Gene3D" id="3.90.550.10">
    <property type="entry name" value="Spore Coat Polysaccharide Biosynthesis Protein SpsA, Chain A"/>
    <property type="match status" value="1"/>
</dbReference>
<sequence length="201" mass="23585">MENKITALEKISFLIPVYHGVSDFLVLLHSIEDFTQYRSEILVSFDDPKDWDEIEEKKEEINFVPIINKKRKYFSKNINQLARKATGDYLIISNQDIFFQSVSTYFFVTDCIAAKIPFASPLIMNKEGKLSSAGLRWNLKNRDWFQTNIKITLKEEKSSWPFLPRPILPMTFTLIERKLFLEMGGLDENIFFSFEDVDFSL</sequence>
<evidence type="ECO:0000313" key="3">
    <source>
        <dbReference type="Proteomes" id="UP000230184"/>
    </source>
</evidence>
<comment type="caution">
    <text evidence="2">The sequence shown here is derived from an EMBL/GenBank/DDBJ whole genome shotgun (WGS) entry which is preliminary data.</text>
</comment>